<gene>
    <name evidence="2" type="ORF">SCLCIDRAFT_1026825</name>
</gene>
<dbReference type="Proteomes" id="UP000053989">
    <property type="component" value="Unassembled WGS sequence"/>
</dbReference>
<dbReference type="InParanoid" id="A0A0C2ZBS5"/>
<dbReference type="HOGENOM" id="CLU_1403211_0_0_1"/>
<dbReference type="EMBL" id="KN822075">
    <property type="protein sequence ID" value="KIM59283.1"/>
    <property type="molecule type" value="Genomic_DNA"/>
</dbReference>
<evidence type="ECO:0000313" key="3">
    <source>
        <dbReference type="Proteomes" id="UP000053989"/>
    </source>
</evidence>
<evidence type="ECO:0000313" key="2">
    <source>
        <dbReference type="EMBL" id="KIM59283.1"/>
    </source>
</evidence>
<keyword evidence="3" id="KW-1185">Reference proteome</keyword>
<proteinExistence type="predicted"/>
<protein>
    <submittedName>
        <fullName evidence="2">Uncharacterized protein</fullName>
    </submittedName>
</protein>
<organism evidence="2 3">
    <name type="scientific">Scleroderma citrinum Foug A</name>
    <dbReference type="NCBI Taxonomy" id="1036808"/>
    <lineage>
        <taxon>Eukaryota</taxon>
        <taxon>Fungi</taxon>
        <taxon>Dikarya</taxon>
        <taxon>Basidiomycota</taxon>
        <taxon>Agaricomycotina</taxon>
        <taxon>Agaricomycetes</taxon>
        <taxon>Agaricomycetidae</taxon>
        <taxon>Boletales</taxon>
        <taxon>Sclerodermatineae</taxon>
        <taxon>Sclerodermataceae</taxon>
        <taxon>Scleroderma</taxon>
    </lineage>
</organism>
<feature type="region of interest" description="Disordered" evidence="1">
    <location>
        <begin position="1"/>
        <end position="22"/>
    </location>
</feature>
<reference evidence="2 3" key="1">
    <citation type="submission" date="2014-04" db="EMBL/GenBank/DDBJ databases">
        <authorList>
            <consortium name="DOE Joint Genome Institute"/>
            <person name="Kuo A."/>
            <person name="Kohler A."/>
            <person name="Nagy L.G."/>
            <person name="Floudas D."/>
            <person name="Copeland A."/>
            <person name="Barry K.W."/>
            <person name="Cichocki N."/>
            <person name="Veneault-Fourrey C."/>
            <person name="LaButti K."/>
            <person name="Lindquist E.A."/>
            <person name="Lipzen A."/>
            <person name="Lundell T."/>
            <person name="Morin E."/>
            <person name="Murat C."/>
            <person name="Sun H."/>
            <person name="Tunlid A."/>
            <person name="Henrissat B."/>
            <person name="Grigoriev I.V."/>
            <person name="Hibbett D.S."/>
            <person name="Martin F."/>
            <person name="Nordberg H.P."/>
            <person name="Cantor M.N."/>
            <person name="Hua S.X."/>
        </authorList>
    </citation>
    <scope>NUCLEOTIDE SEQUENCE [LARGE SCALE GENOMIC DNA]</scope>
    <source>
        <strain evidence="2 3">Foug A</strain>
    </source>
</reference>
<reference evidence="3" key="2">
    <citation type="submission" date="2015-01" db="EMBL/GenBank/DDBJ databases">
        <title>Evolutionary Origins and Diversification of the Mycorrhizal Mutualists.</title>
        <authorList>
            <consortium name="DOE Joint Genome Institute"/>
            <consortium name="Mycorrhizal Genomics Consortium"/>
            <person name="Kohler A."/>
            <person name="Kuo A."/>
            <person name="Nagy L.G."/>
            <person name="Floudas D."/>
            <person name="Copeland A."/>
            <person name="Barry K.W."/>
            <person name="Cichocki N."/>
            <person name="Veneault-Fourrey C."/>
            <person name="LaButti K."/>
            <person name="Lindquist E.A."/>
            <person name="Lipzen A."/>
            <person name="Lundell T."/>
            <person name="Morin E."/>
            <person name="Murat C."/>
            <person name="Riley R."/>
            <person name="Ohm R."/>
            <person name="Sun H."/>
            <person name="Tunlid A."/>
            <person name="Henrissat B."/>
            <person name="Grigoriev I.V."/>
            <person name="Hibbett D.S."/>
            <person name="Martin F."/>
        </authorList>
    </citation>
    <scope>NUCLEOTIDE SEQUENCE [LARGE SCALE GENOMIC DNA]</scope>
    <source>
        <strain evidence="3">Foug A</strain>
    </source>
</reference>
<sequence>MRINRRDSAVRQQHRPPSSSSSVAVAPLTAQFVVVVLAPQPSKLLPLSTVTTATLAAKTKVATSGVIAAYRRRPLLAQSLGSLTTNVSHEIFIISMILMITLHISSAATASSQAVGSAAGQGLIGIVPGSATQSCGHPRPEITSTSMRSARLWAIMRHAVRLFGNPTFACNEIGVVLSWSSSPSVVEWRWPPRW</sequence>
<dbReference type="AlphaFoldDB" id="A0A0C2ZBS5"/>
<evidence type="ECO:0000256" key="1">
    <source>
        <dbReference type="SAM" id="MobiDB-lite"/>
    </source>
</evidence>
<name>A0A0C2ZBS5_9AGAM</name>
<accession>A0A0C2ZBS5</accession>